<evidence type="ECO:0000256" key="6">
    <source>
        <dbReference type="HAMAP-Rule" id="MF_01320"/>
    </source>
</evidence>
<dbReference type="InterPro" id="IPR002171">
    <property type="entry name" value="Ribosomal_uL2"/>
</dbReference>
<evidence type="ECO:0000313" key="10">
    <source>
        <dbReference type="EMBL" id="AET33671.1"/>
    </source>
</evidence>
<evidence type="ECO:0000256" key="5">
    <source>
        <dbReference type="ARBA" id="ARBA00023274"/>
    </source>
</evidence>
<dbReference type="Gene3D" id="2.40.50.140">
    <property type="entry name" value="Nucleic acid-binding proteins"/>
    <property type="match status" value="1"/>
</dbReference>
<name>G7VBQ4_9CREN</name>
<dbReference type="HOGENOM" id="CLU_036235_0_3_2"/>
<comment type="similarity">
    <text evidence="1 6">Belongs to the universal ribosomal protein uL2 family.</text>
</comment>
<dbReference type="KEGG" id="pyr:P186_2279"/>
<dbReference type="HAMAP" id="MF_01320_A">
    <property type="entry name" value="Ribosomal_uL2_A"/>
    <property type="match status" value="1"/>
</dbReference>
<dbReference type="GO" id="GO:0022625">
    <property type="term" value="C:cytosolic large ribosomal subunit"/>
    <property type="evidence" value="ECO:0007669"/>
    <property type="project" value="TreeGrafter"/>
</dbReference>
<dbReference type="SMART" id="SM01382">
    <property type="entry name" value="Ribosomal_L2_C"/>
    <property type="match status" value="1"/>
</dbReference>
<feature type="domain" description="Large ribosomal subunit protein uL2 C-terminal" evidence="8">
    <location>
        <begin position="101"/>
        <end position="234"/>
    </location>
</feature>
<evidence type="ECO:0000313" key="11">
    <source>
        <dbReference type="Proteomes" id="UP000005867"/>
    </source>
</evidence>
<dbReference type="Proteomes" id="UP000005867">
    <property type="component" value="Chromosome"/>
</dbReference>
<dbReference type="FunFam" id="4.10.950.10:FF:000002">
    <property type="entry name" value="60S ribosomal protein L2"/>
    <property type="match status" value="1"/>
</dbReference>
<evidence type="ECO:0000256" key="3">
    <source>
        <dbReference type="ARBA" id="ARBA00022884"/>
    </source>
</evidence>
<dbReference type="eggNOG" id="arCOG04067">
    <property type="taxonomic scope" value="Archaea"/>
</dbReference>
<evidence type="ECO:0000256" key="7">
    <source>
        <dbReference type="SAM" id="MobiDB-lite"/>
    </source>
</evidence>
<organism evidence="10 11">
    <name type="scientific">Pyrobaculum ferrireducens</name>
    <dbReference type="NCBI Taxonomy" id="1104324"/>
    <lineage>
        <taxon>Archaea</taxon>
        <taxon>Thermoproteota</taxon>
        <taxon>Thermoprotei</taxon>
        <taxon>Thermoproteales</taxon>
        <taxon>Thermoproteaceae</taxon>
        <taxon>Pyrobaculum</taxon>
    </lineage>
</organism>
<protein>
    <recommendedName>
        <fullName evidence="6">Large ribosomal subunit protein uL2</fullName>
    </recommendedName>
</protein>
<dbReference type="FunFam" id="2.30.30.30:FF:000006">
    <property type="entry name" value="60S ribosomal protein L8"/>
    <property type="match status" value="1"/>
</dbReference>
<sequence length="259" mass="27818">MVNIYKVSKPQGAMGKRILVQRRGRGGSQFRSPSWKRDGPVRYPPLEALSGRGYVVDIVHEPGLNAPVARIETENGVEFLNYAAEGLYVGQVIEIGRGAPPKTGNIMILGEIPEGTMIFNVEKRAGDGGKFARSGGTYAVVVGQKPEENKTIIRLPSGRTVEVDSRGRATVGIVAGGGRIERPFLKAGKKYHRARAKAWKYPTVRGKAMSPYAHPHGGGSHQKGGTPVPRTAPPGQKVGFIGSKCTGRGCVRARAQQKQ</sequence>
<dbReference type="InterPro" id="IPR014722">
    <property type="entry name" value="Rib_uL2_dom2"/>
</dbReference>
<dbReference type="PANTHER" id="PTHR13691:SF16">
    <property type="entry name" value="LARGE RIBOSOMAL SUBUNIT PROTEIN UL2"/>
    <property type="match status" value="1"/>
</dbReference>
<keyword evidence="5 6" id="KW-0687">Ribonucleoprotein</keyword>
<dbReference type="STRING" id="1104324.P186_2279"/>
<comment type="function">
    <text evidence="6">One of the primary rRNA binding proteins. Required for association of the 30S and 50S subunits to form the 70S ribosome, for tRNA binding and peptide bond formation. It has been suggested to have peptidyltransferase activity; this is somewhat controversial. Makes several contacts with the 16S rRNA in the 70S ribosome.</text>
</comment>
<dbReference type="InterPro" id="IPR022669">
    <property type="entry name" value="Ribosomal_uL2_C"/>
</dbReference>
<dbReference type="SUPFAM" id="SSF50104">
    <property type="entry name" value="Translation proteins SH3-like domain"/>
    <property type="match status" value="1"/>
</dbReference>
<keyword evidence="3 6" id="KW-0694">RNA-binding</keyword>
<evidence type="ECO:0000256" key="1">
    <source>
        <dbReference type="ARBA" id="ARBA00005636"/>
    </source>
</evidence>
<dbReference type="InterPro" id="IPR014726">
    <property type="entry name" value="Ribosomal_uL2_dom3"/>
</dbReference>
<dbReference type="AlphaFoldDB" id="G7VBQ4"/>
<dbReference type="NCBIfam" id="NF007180">
    <property type="entry name" value="PRK09612.1"/>
    <property type="match status" value="1"/>
</dbReference>
<reference evidence="10 11" key="1">
    <citation type="journal article" date="2012" name="J. Bacteriol.">
        <title>Complete genome sequence of strain 1860, a crenarchaeon of the genus pyrobaculum able to grow with various electron acceptors.</title>
        <authorList>
            <person name="Mardanov A.V."/>
            <person name="Gumerov V.M."/>
            <person name="Slobodkina G.B."/>
            <person name="Beletsky A.V."/>
            <person name="Bonch-Osmolovskaya E.A."/>
            <person name="Ravin N.V."/>
            <person name="Skryabin K.G."/>
        </authorList>
    </citation>
    <scope>NUCLEOTIDE SEQUENCE [LARGE SCALE GENOMIC DNA]</scope>
    <source>
        <strain evidence="10 11">1860</strain>
    </source>
</reference>
<evidence type="ECO:0000259" key="9">
    <source>
        <dbReference type="SMART" id="SM01383"/>
    </source>
</evidence>
<dbReference type="SUPFAM" id="SSF50249">
    <property type="entry name" value="Nucleic acid-binding proteins"/>
    <property type="match status" value="1"/>
</dbReference>
<evidence type="ECO:0000256" key="4">
    <source>
        <dbReference type="ARBA" id="ARBA00022980"/>
    </source>
</evidence>
<dbReference type="PIRSF" id="PIRSF002158">
    <property type="entry name" value="Ribosomal_L2"/>
    <property type="match status" value="1"/>
</dbReference>
<evidence type="ECO:0000256" key="2">
    <source>
        <dbReference type="ARBA" id="ARBA00022730"/>
    </source>
</evidence>
<dbReference type="SMART" id="SM01383">
    <property type="entry name" value="Ribosomal_L2"/>
    <property type="match status" value="1"/>
</dbReference>
<dbReference type="GO" id="GO:0003735">
    <property type="term" value="F:structural constituent of ribosome"/>
    <property type="evidence" value="ECO:0007669"/>
    <property type="project" value="InterPro"/>
</dbReference>
<comment type="subunit">
    <text evidence="6">Part of the 50S ribosomal subunit. Forms a bridge to the 30S subunit in the 70S ribosome.</text>
</comment>
<dbReference type="InterPro" id="IPR022666">
    <property type="entry name" value="Ribosomal_uL2_RNA-bd_dom"/>
</dbReference>
<dbReference type="GO" id="GO:0002181">
    <property type="term" value="P:cytoplasmic translation"/>
    <property type="evidence" value="ECO:0007669"/>
    <property type="project" value="TreeGrafter"/>
</dbReference>
<dbReference type="EMBL" id="CP003098">
    <property type="protein sequence ID" value="AET33671.1"/>
    <property type="molecule type" value="Genomic_DNA"/>
</dbReference>
<dbReference type="GO" id="GO:0019843">
    <property type="term" value="F:rRNA binding"/>
    <property type="evidence" value="ECO:0007669"/>
    <property type="project" value="UniProtKB-UniRule"/>
</dbReference>
<keyword evidence="4 6" id="KW-0689">Ribosomal protein</keyword>
<dbReference type="InterPro" id="IPR012340">
    <property type="entry name" value="NA-bd_OB-fold"/>
</dbReference>
<dbReference type="InterPro" id="IPR023672">
    <property type="entry name" value="Ribosomal_uL2_arc_euk"/>
</dbReference>
<evidence type="ECO:0000259" key="8">
    <source>
        <dbReference type="SMART" id="SM01382"/>
    </source>
</evidence>
<dbReference type="PANTHER" id="PTHR13691">
    <property type="entry name" value="RIBOSOMAL PROTEIN L2"/>
    <property type="match status" value="1"/>
</dbReference>
<feature type="region of interest" description="Disordered" evidence="7">
    <location>
        <begin position="210"/>
        <end position="240"/>
    </location>
</feature>
<dbReference type="InterPro" id="IPR008991">
    <property type="entry name" value="Translation_prot_SH3-like_sf"/>
</dbReference>
<accession>G7VBQ4</accession>
<dbReference type="Gene3D" id="2.30.30.30">
    <property type="match status" value="1"/>
</dbReference>
<dbReference type="Gene3D" id="4.10.950.10">
    <property type="entry name" value="Ribosomal protein L2, domain 3"/>
    <property type="match status" value="1"/>
</dbReference>
<feature type="domain" description="Large ribosomal subunit protein uL2 RNA-binding" evidence="9">
    <location>
        <begin position="24"/>
        <end position="95"/>
    </location>
</feature>
<dbReference type="Pfam" id="PF03947">
    <property type="entry name" value="Ribosomal_L2_C"/>
    <property type="match status" value="1"/>
</dbReference>
<keyword evidence="2 6" id="KW-0699">rRNA-binding</keyword>
<proteinExistence type="inferred from homology"/>
<keyword evidence="11" id="KW-1185">Reference proteome</keyword>
<gene>
    <name evidence="6" type="primary">rpl2</name>
    <name evidence="10" type="ORF">P186_2279</name>
</gene>